<reference evidence="1 2" key="1">
    <citation type="submission" date="2017-01" db="EMBL/GenBank/DDBJ databases">
        <authorList>
            <person name="Wolfgang W.J."/>
            <person name="Cole J."/>
            <person name="Wroblewski D."/>
            <person name="Mcginnis J."/>
            <person name="Musser K.A."/>
        </authorList>
    </citation>
    <scope>NUCLEOTIDE SEQUENCE [LARGE SCALE GENOMIC DNA]</scope>
    <source>
        <strain evidence="1 2">93087</strain>
    </source>
</reference>
<evidence type="ECO:0000313" key="1">
    <source>
        <dbReference type="EMBL" id="OSI28328.1"/>
    </source>
</evidence>
<sequence>MKNKLHQYPTNYIFDSTLGRDEITPQWVAKLNQLTTYLDKYLNGIDKIHWDFYRYKDGCFSAVDMHGLNGETFSLTLTVGRENVWPSKLFEGLKKAEDADIQMLDTVDIHKLVTFILHQYELDTCISENNQLCFFRRTN</sequence>
<dbReference type="Proteomes" id="UP000193346">
    <property type="component" value="Unassembled WGS sequence"/>
</dbReference>
<name>A0ABX3WI45_9NEIS</name>
<accession>A0ABX3WI45</accession>
<evidence type="ECO:0000313" key="2">
    <source>
        <dbReference type="Proteomes" id="UP000193346"/>
    </source>
</evidence>
<proteinExistence type="predicted"/>
<organism evidence="1 2">
    <name type="scientific">Neisseria dumasiana</name>
    <dbReference type="NCBI Taxonomy" id="1931275"/>
    <lineage>
        <taxon>Bacteria</taxon>
        <taxon>Pseudomonadati</taxon>
        <taxon>Pseudomonadota</taxon>
        <taxon>Betaproteobacteria</taxon>
        <taxon>Neisseriales</taxon>
        <taxon>Neisseriaceae</taxon>
        <taxon>Neisseria</taxon>
    </lineage>
</organism>
<dbReference type="RefSeq" id="WP_085418978.1">
    <property type="nucleotide sequence ID" value="NZ_CP091509.1"/>
</dbReference>
<protein>
    <submittedName>
        <fullName evidence="1">Uncharacterized protein</fullName>
    </submittedName>
</protein>
<keyword evidence="2" id="KW-1185">Reference proteome</keyword>
<gene>
    <name evidence="1" type="ORF">BV913_11765</name>
</gene>
<comment type="caution">
    <text evidence="1">The sequence shown here is derived from an EMBL/GenBank/DDBJ whole genome shotgun (WGS) entry which is preliminary data.</text>
</comment>
<dbReference type="EMBL" id="MTAC01000046">
    <property type="protein sequence ID" value="OSI28328.1"/>
    <property type="molecule type" value="Genomic_DNA"/>
</dbReference>